<organism evidence="2 3">
    <name type="scientific">Pilibacter termitis</name>
    <dbReference type="NCBI Taxonomy" id="263852"/>
    <lineage>
        <taxon>Bacteria</taxon>
        <taxon>Bacillati</taxon>
        <taxon>Bacillota</taxon>
        <taxon>Bacilli</taxon>
        <taxon>Lactobacillales</taxon>
        <taxon>Enterococcaceae</taxon>
        <taxon>Pilibacter</taxon>
    </lineage>
</organism>
<dbReference type="EMBL" id="FUXI01000009">
    <property type="protein sequence ID" value="SJZ63996.1"/>
    <property type="molecule type" value="Genomic_DNA"/>
</dbReference>
<dbReference type="Proteomes" id="UP000190328">
    <property type="component" value="Unassembled WGS sequence"/>
</dbReference>
<dbReference type="OrthoDB" id="9795247at2"/>
<keyword evidence="2" id="KW-0418">Kinase</keyword>
<protein>
    <submittedName>
        <fullName evidence="2">Sugar kinase of the NBD/HSP70 family, may contain an N-terminal HTH domain</fullName>
    </submittedName>
</protein>
<dbReference type="PANTHER" id="PTHR18964">
    <property type="entry name" value="ROK (REPRESSOR, ORF, KINASE) FAMILY"/>
    <property type="match status" value="1"/>
</dbReference>
<dbReference type="STRING" id="263852.SAMN02745116_01019"/>
<dbReference type="SUPFAM" id="SSF53067">
    <property type="entry name" value="Actin-like ATPase domain"/>
    <property type="match status" value="1"/>
</dbReference>
<evidence type="ECO:0000313" key="3">
    <source>
        <dbReference type="Proteomes" id="UP000190328"/>
    </source>
</evidence>
<dbReference type="Gene3D" id="3.30.420.40">
    <property type="match status" value="2"/>
</dbReference>
<evidence type="ECO:0000313" key="2">
    <source>
        <dbReference type="EMBL" id="SJZ63996.1"/>
    </source>
</evidence>
<evidence type="ECO:0000256" key="1">
    <source>
        <dbReference type="ARBA" id="ARBA00006479"/>
    </source>
</evidence>
<keyword evidence="2" id="KW-0808">Transferase</keyword>
<dbReference type="GO" id="GO:0016301">
    <property type="term" value="F:kinase activity"/>
    <property type="evidence" value="ECO:0007669"/>
    <property type="project" value="UniProtKB-KW"/>
</dbReference>
<dbReference type="PANTHER" id="PTHR18964:SF170">
    <property type="entry name" value="SUGAR KINASE"/>
    <property type="match status" value="1"/>
</dbReference>
<keyword evidence="3" id="KW-1185">Reference proteome</keyword>
<accession>A0A1T4MAX0</accession>
<gene>
    <name evidence="2" type="ORF">SAMN02745116_01019</name>
</gene>
<name>A0A1T4MAX0_9ENTE</name>
<dbReference type="InterPro" id="IPR000600">
    <property type="entry name" value="ROK"/>
</dbReference>
<dbReference type="InterPro" id="IPR043129">
    <property type="entry name" value="ATPase_NBD"/>
</dbReference>
<dbReference type="RefSeq" id="WP_078806943.1">
    <property type="nucleotide sequence ID" value="NZ_FUXI01000009.1"/>
</dbReference>
<proteinExistence type="inferred from homology"/>
<sequence length="293" mass="31858">MKKIACIDVGGTSIKYAVFQNGQLFENGSFPTPQTLEEYYEKLCEVVEEMKKVHGIVGVAMSSPGAVNKENGVIEGASALPYIHDFDIHSVLSDKFALPLTIENDANCAALAEVKYGVAKNHQNVLFIVLGTGVGGSVIVDGKIHHGKHLFGGEFGFMLMSENETFSSLGTAVNMASRYNKRMKTNLSGKEVFERAFSGDVIAQEEAEVLFSNVAKGIFNLQYAFDPELVVLGGGISQAEFLLPEIDKRMDEIMKKVTIAPFKPKVVKCHFLNDANLIGAASDFLAEYGNLCD</sequence>
<dbReference type="Pfam" id="PF00480">
    <property type="entry name" value="ROK"/>
    <property type="match status" value="1"/>
</dbReference>
<dbReference type="CDD" id="cd24152">
    <property type="entry name" value="ASKHA_NBD_ROK-like"/>
    <property type="match status" value="1"/>
</dbReference>
<dbReference type="AlphaFoldDB" id="A0A1T4MAX0"/>
<reference evidence="2 3" key="1">
    <citation type="submission" date="2017-02" db="EMBL/GenBank/DDBJ databases">
        <authorList>
            <person name="Peterson S.W."/>
        </authorList>
    </citation>
    <scope>NUCLEOTIDE SEQUENCE [LARGE SCALE GENOMIC DNA]</scope>
    <source>
        <strain evidence="2 3">ATCC BAA-1030</strain>
    </source>
</reference>
<comment type="similarity">
    <text evidence="1">Belongs to the ROK (NagC/XylR) family.</text>
</comment>